<evidence type="ECO:0000259" key="4">
    <source>
        <dbReference type="Pfam" id="PF01965"/>
    </source>
</evidence>
<dbReference type="GO" id="GO:0019243">
    <property type="term" value="P:methylglyoxal catabolic process to D-lactate via S-lactoyl-glutathione"/>
    <property type="evidence" value="ECO:0007669"/>
    <property type="project" value="TreeGrafter"/>
</dbReference>
<organism evidence="5 6">
    <name type="scientific">Staphylococcus pettenkoferi</name>
    <dbReference type="NCBI Taxonomy" id="170573"/>
    <lineage>
        <taxon>Bacteria</taxon>
        <taxon>Bacillati</taxon>
        <taxon>Bacillota</taxon>
        <taxon>Bacilli</taxon>
        <taxon>Bacillales</taxon>
        <taxon>Staphylococcaceae</taxon>
        <taxon>Staphylococcus</taxon>
    </lineage>
</organism>
<dbReference type="RefSeq" id="WP_268209713.1">
    <property type="nucleotide sequence ID" value="NZ_JANSKS010000001.1"/>
</dbReference>
<dbReference type="GO" id="GO:0005737">
    <property type="term" value="C:cytoplasm"/>
    <property type="evidence" value="ECO:0007669"/>
    <property type="project" value="TreeGrafter"/>
</dbReference>
<gene>
    <name evidence="5" type="ORF">NW112_06765</name>
</gene>
<proteinExistence type="inferred from homology"/>
<dbReference type="EMBL" id="JANSKX010000019">
    <property type="protein sequence ID" value="MCY1594936.1"/>
    <property type="molecule type" value="Genomic_DNA"/>
</dbReference>
<sequence length="222" mass="24129">MTKKVLFVLTSTSQFPDGTQTGLWLEEASVPYQILTGADIDVDVVSIEGGEVPIDDNSTQNNELETYKKFVDLIQDVPALNLVNTTEYDAIYLPGGHGTVFDFANNPQLSDILLSFKEDNKFIASVCHGPSAFVGAKDKQGNSLINNMTLTSFTDEEERQMGFEDQVPFLTQTALQDLGANFKAAEAFSSHVETDGQLITGQNPQSSQAVGEALRDALLGQQ</sequence>
<dbReference type="GO" id="GO:0019172">
    <property type="term" value="F:glyoxalase III activity"/>
    <property type="evidence" value="ECO:0007669"/>
    <property type="project" value="TreeGrafter"/>
</dbReference>
<dbReference type="Proteomes" id="UP001081438">
    <property type="component" value="Unassembled WGS sequence"/>
</dbReference>
<keyword evidence="1" id="KW-0346">Stress response</keyword>
<dbReference type="CDD" id="cd03141">
    <property type="entry name" value="GATase1_Hsp31_like"/>
    <property type="match status" value="1"/>
</dbReference>
<evidence type="ECO:0000313" key="5">
    <source>
        <dbReference type="EMBL" id="MCY1594936.1"/>
    </source>
</evidence>
<dbReference type="SUPFAM" id="SSF52317">
    <property type="entry name" value="Class I glutamine amidotransferase-like"/>
    <property type="match status" value="1"/>
</dbReference>
<evidence type="ECO:0000256" key="3">
    <source>
        <dbReference type="ARBA" id="ARBA00038493"/>
    </source>
</evidence>
<comment type="similarity">
    <text evidence="3">Belongs to the peptidase C56 family. HSP31-like subfamily.</text>
</comment>
<evidence type="ECO:0000256" key="2">
    <source>
        <dbReference type="ARBA" id="ARBA00023239"/>
    </source>
</evidence>
<name>A0A9Q4D9M3_9STAP</name>
<dbReference type="PANTHER" id="PTHR48094:SF11">
    <property type="entry name" value="GLUTATHIONE-INDEPENDENT GLYOXALASE HSP31-RELATED"/>
    <property type="match status" value="1"/>
</dbReference>
<dbReference type="Gene3D" id="3.40.50.880">
    <property type="match status" value="1"/>
</dbReference>
<keyword evidence="2" id="KW-0456">Lyase</keyword>
<feature type="domain" description="DJ-1/PfpI" evidence="4">
    <location>
        <begin position="27"/>
        <end position="210"/>
    </location>
</feature>
<keyword evidence="5" id="KW-0315">Glutamine amidotransferase</keyword>
<evidence type="ECO:0000256" key="1">
    <source>
        <dbReference type="ARBA" id="ARBA00023016"/>
    </source>
</evidence>
<dbReference type="AlphaFoldDB" id="A0A9Q4D9M3"/>
<accession>A0A9Q4D9M3</accession>
<dbReference type="InterPro" id="IPR002818">
    <property type="entry name" value="DJ-1/PfpI"/>
</dbReference>
<dbReference type="PANTHER" id="PTHR48094">
    <property type="entry name" value="PROTEIN/NUCLEIC ACID DEGLYCASE DJ-1-RELATED"/>
    <property type="match status" value="1"/>
</dbReference>
<evidence type="ECO:0000313" key="6">
    <source>
        <dbReference type="Proteomes" id="UP001081438"/>
    </source>
</evidence>
<reference evidence="5" key="1">
    <citation type="journal article" date="2022" name="Int. J. Mol. Sci.">
        <title>Phenotypic and genotypic virulence characterisation of Staphylococcus pettenkoferi strains isolated from human bloodstream and diabetic foot infections.</title>
        <authorList>
            <person name="Magnan C."/>
        </authorList>
    </citation>
    <scope>NUCLEOTIDE SEQUENCE</scope>
    <source>
        <strain evidence="5">NSP020P</strain>
    </source>
</reference>
<dbReference type="InterPro" id="IPR050325">
    <property type="entry name" value="Prot/Nucl_acid_deglycase"/>
</dbReference>
<dbReference type="Pfam" id="PF01965">
    <property type="entry name" value="DJ-1_PfpI"/>
    <property type="match status" value="1"/>
</dbReference>
<comment type="caution">
    <text evidence="5">The sequence shown here is derived from an EMBL/GenBank/DDBJ whole genome shotgun (WGS) entry which is preliminary data.</text>
</comment>
<protein>
    <submittedName>
        <fullName evidence="5">Type 1 glutamine amidotransferase domain-containing protein</fullName>
    </submittedName>
</protein>
<dbReference type="InterPro" id="IPR029062">
    <property type="entry name" value="Class_I_gatase-like"/>
</dbReference>